<dbReference type="EMBL" id="VRZA01000011">
    <property type="protein sequence ID" value="TXS89301.1"/>
    <property type="molecule type" value="Genomic_DNA"/>
</dbReference>
<evidence type="ECO:0000313" key="2">
    <source>
        <dbReference type="Proteomes" id="UP000321039"/>
    </source>
</evidence>
<name>A0A5C8ZPK1_9GAMM</name>
<protein>
    <submittedName>
        <fullName evidence="1">Uncharacterized protein</fullName>
    </submittedName>
</protein>
<dbReference type="Proteomes" id="UP000321039">
    <property type="component" value="Unassembled WGS sequence"/>
</dbReference>
<dbReference type="AlphaFoldDB" id="A0A5C8ZPK1"/>
<comment type="caution">
    <text evidence="1">The sequence shown here is derived from an EMBL/GenBank/DDBJ whole genome shotgun (WGS) entry which is preliminary data.</text>
</comment>
<accession>A0A5C8ZPK1</accession>
<proteinExistence type="predicted"/>
<gene>
    <name evidence="1" type="ORF">FV139_20315</name>
</gene>
<sequence>MISGPEGRRFTPWRALLLAVFALLSACGPSEVAVQGQFPAPLMQKLPLSLGVWYDEGFRTHEFFDEAKGRAESGWIVKTGDAQVQMWDTLLPGMFRELTHMKAKPEPGQMNQAVDAVLIPHVDELQYAIPTHTNVKVYEIWMRYRFELVSPGGKPLAEWTMTAYGKTPTAFLQSDEAAVNLAAVVALRDAGANFATNFTRVPQVQDWLAQRRNTAPRVAGNQEVEP</sequence>
<keyword evidence="2" id="KW-1185">Reference proteome</keyword>
<organism evidence="1 2">
    <name type="scientific">Parahaliea maris</name>
    <dbReference type="NCBI Taxonomy" id="2716870"/>
    <lineage>
        <taxon>Bacteria</taxon>
        <taxon>Pseudomonadati</taxon>
        <taxon>Pseudomonadota</taxon>
        <taxon>Gammaproteobacteria</taxon>
        <taxon>Cellvibrionales</taxon>
        <taxon>Halieaceae</taxon>
        <taxon>Parahaliea</taxon>
    </lineage>
</organism>
<reference evidence="1 2" key="1">
    <citation type="submission" date="2019-08" db="EMBL/GenBank/DDBJ databases">
        <title>Parahaliea maris sp. nov., isolated from the surface seawater.</title>
        <authorList>
            <person name="Liu Y."/>
        </authorList>
    </citation>
    <scope>NUCLEOTIDE SEQUENCE [LARGE SCALE GENOMIC DNA]</scope>
    <source>
        <strain evidence="1 2">HSLHS9</strain>
    </source>
</reference>
<evidence type="ECO:0000313" key="1">
    <source>
        <dbReference type="EMBL" id="TXS89301.1"/>
    </source>
</evidence>